<sequence length="34" mass="4104">YPFFIAEPEKAIVDFLYLNLFNFSEDDVNIFRES</sequence>
<comment type="caution">
    <text evidence="1">The sequence shown here is derived from an EMBL/GenBank/DDBJ whole genome shotgun (WGS) entry which is preliminary data.</text>
</comment>
<protein>
    <submittedName>
        <fullName evidence="1">Uncharacterized protein</fullName>
    </submittedName>
</protein>
<organism evidence="1">
    <name type="scientific">marine sediment metagenome</name>
    <dbReference type="NCBI Taxonomy" id="412755"/>
    <lineage>
        <taxon>unclassified sequences</taxon>
        <taxon>metagenomes</taxon>
        <taxon>ecological metagenomes</taxon>
    </lineage>
</organism>
<name>X1L954_9ZZZZ</name>
<feature type="non-terminal residue" evidence="1">
    <location>
        <position position="1"/>
    </location>
</feature>
<evidence type="ECO:0000313" key="1">
    <source>
        <dbReference type="EMBL" id="GAI02396.1"/>
    </source>
</evidence>
<accession>X1L954</accession>
<dbReference type="EMBL" id="BARV01012160">
    <property type="protein sequence ID" value="GAI02396.1"/>
    <property type="molecule type" value="Genomic_DNA"/>
</dbReference>
<gene>
    <name evidence="1" type="ORF">S06H3_22663</name>
</gene>
<proteinExistence type="predicted"/>
<dbReference type="AlphaFoldDB" id="X1L954"/>
<reference evidence="1" key="1">
    <citation type="journal article" date="2014" name="Front. Microbiol.">
        <title>High frequency of phylogenetically diverse reductive dehalogenase-homologous genes in deep subseafloor sedimentary metagenomes.</title>
        <authorList>
            <person name="Kawai M."/>
            <person name="Futagami T."/>
            <person name="Toyoda A."/>
            <person name="Takaki Y."/>
            <person name="Nishi S."/>
            <person name="Hori S."/>
            <person name="Arai W."/>
            <person name="Tsubouchi T."/>
            <person name="Morono Y."/>
            <person name="Uchiyama I."/>
            <person name="Ito T."/>
            <person name="Fujiyama A."/>
            <person name="Inagaki F."/>
            <person name="Takami H."/>
        </authorList>
    </citation>
    <scope>NUCLEOTIDE SEQUENCE</scope>
    <source>
        <strain evidence="1">Expedition CK06-06</strain>
    </source>
</reference>